<dbReference type="InterPro" id="IPR011051">
    <property type="entry name" value="RmlC_Cupin_sf"/>
</dbReference>
<protein>
    <submittedName>
        <fullName evidence="4">Pilus assembly protein</fullName>
    </submittedName>
</protein>
<evidence type="ECO:0000313" key="4">
    <source>
        <dbReference type="EMBL" id="KDN29880.1"/>
    </source>
</evidence>
<evidence type="ECO:0000256" key="2">
    <source>
        <dbReference type="RuleBase" id="RU003457"/>
    </source>
</evidence>
<dbReference type="PANTHER" id="PTHR43212">
    <property type="entry name" value="QUERCETIN 2,3-DIOXYGENASE"/>
    <property type="match status" value="1"/>
</dbReference>
<dbReference type="AlphaFoldDB" id="A0A066US13"/>
<comment type="caution">
    <text evidence="4">The sequence shown here is derived from an EMBL/GenBank/DDBJ whole genome shotgun (WGS) entry which is preliminary data.</text>
</comment>
<dbReference type="RefSeq" id="WP_032548828.1">
    <property type="nucleotide sequence ID" value="NZ_JFFR01000002.1"/>
</dbReference>
<evidence type="ECO:0000256" key="1">
    <source>
        <dbReference type="ARBA" id="ARBA00008416"/>
    </source>
</evidence>
<accession>A0A066US13</accession>
<reference evidence="4 5" key="1">
    <citation type="submission" date="2014-02" db="EMBL/GenBank/DDBJ databases">
        <title>Vibrio fortis Dalian14 Genome Sequencing.</title>
        <authorList>
            <person name="Wang Y."/>
            <person name="Song L."/>
            <person name="Liu G."/>
            <person name="Ding J."/>
        </authorList>
    </citation>
    <scope>NUCLEOTIDE SEQUENCE [LARGE SCALE GENOMIC DNA]</scope>
    <source>
        <strain evidence="4 5">Dalian14</strain>
    </source>
</reference>
<organism evidence="4 5">
    <name type="scientific">Vibrio fortis</name>
    <dbReference type="NCBI Taxonomy" id="212667"/>
    <lineage>
        <taxon>Bacteria</taxon>
        <taxon>Pseudomonadati</taxon>
        <taxon>Pseudomonadota</taxon>
        <taxon>Gammaproteobacteria</taxon>
        <taxon>Vibrionales</taxon>
        <taxon>Vibrionaceae</taxon>
        <taxon>Vibrio</taxon>
    </lineage>
</organism>
<evidence type="ECO:0000259" key="3">
    <source>
        <dbReference type="Pfam" id="PF02678"/>
    </source>
</evidence>
<comment type="similarity">
    <text evidence="1 2">Belongs to the pirin family.</text>
</comment>
<gene>
    <name evidence="4" type="ORF">VFDL14_03815</name>
</gene>
<dbReference type="Gene3D" id="2.60.120.10">
    <property type="entry name" value="Jelly Rolls"/>
    <property type="match status" value="1"/>
</dbReference>
<proteinExistence type="inferred from homology"/>
<dbReference type="EMBL" id="JFFR01000002">
    <property type="protein sequence ID" value="KDN29880.1"/>
    <property type="molecule type" value="Genomic_DNA"/>
</dbReference>
<dbReference type="Pfam" id="PF02678">
    <property type="entry name" value="Pirin"/>
    <property type="match status" value="1"/>
</dbReference>
<sequence>MEMLTLDQLPQGGFAGLKEKQVVTDYRVFGARKNPKTSNGIGNFVYLADANFLPYGETGMHPHREIDVISVMAKGRVSHEGSLEHGKGLVAGEAQVQRAGGEGFAHNEVNPDSIPNQLIQLWVLPEVAGEPAGYKSYAPEANQRTRIYGGSKSQSDTFDSHTVIEMVQAEEGYQTTHQGEVLVYLSTGRAQINGVEVNAGTLIRTEDLSFTAREESQLILIFAEDF</sequence>
<feature type="domain" description="Pirin N-terminal" evidence="3">
    <location>
        <begin position="57"/>
        <end position="123"/>
    </location>
</feature>
<dbReference type="InterPro" id="IPR003829">
    <property type="entry name" value="Pirin_N_dom"/>
</dbReference>
<dbReference type="InterPro" id="IPR014710">
    <property type="entry name" value="RmlC-like_jellyroll"/>
</dbReference>
<evidence type="ECO:0000313" key="5">
    <source>
        <dbReference type="Proteomes" id="UP000027219"/>
    </source>
</evidence>
<dbReference type="Proteomes" id="UP000027219">
    <property type="component" value="Unassembled WGS sequence"/>
</dbReference>
<dbReference type="OrthoDB" id="321327at2"/>
<name>A0A066US13_9VIBR</name>
<keyword evidence="5" id="KW-1185">Reference proteome</keyword>
<dbReference type="STRING" id="212667.VFDL14_03815"/>
<dbReference type="InterPro" id="IPR012093">
    <property type="entry name" value="Pirin"/>
</dbReference>
<dbReference type="SUPFAM" id="SSF51182">
    <property type="entry name" value="RmlC-like cupins"/>
    <property type="match status" value="1"/>
</dbReference>
<dbReference type="PANTHER" id="PTHR43212:SF3">
    <property type="entry name" value="QUERCETIN 2,3-DIOXYGENASE"/>
    <property type="match status" value="1"/>
</dbReference>